<dbReference type="CDD" id="cd04301">
    <property type="entry name" value="NAT_SF"/>
    <property type="match status" value="1"/>
</dbReference>
<dbReference type="KEGG" id="ifl:C1H71_15180"/>
<dbReference type="PANTHER" id="PTHR43420:SF44">
    <property type="entry name" value="ACETYLTRANSFERASE YPEA"/>
    <property type="match status" value="1"/>
</dbReference>
<feature type="domain" description="N-acetyltransferase" evidence="6">
    <location>
        <begin position="2"/>
        <end position="148"/>
    </location>
</feature>
<evidence type="ECO:0000256" key="5">
    <source>
        <dbReference type="RuleBase" id="RU363094"/>
    </source>
</evidence>
<dbReference type="SUPFAM" id="SSF55729">
    <property type="entry name" value="Acyl-CoA N-acyltransferases (Nat)"/>
    <property type="match status" value="1"/>
</dbReference>
<comment type="catalytic activity">
    <reaction evidence="5">
        <text>N-terminal L-alanyl-[ribosomal protein bS18] + acetyl-CoA = N-terminal N(alpha)-acetyl-L-alanyl-[ribosomal protein bS18] + CoA + H(+)</text>
        <dbReference type="Rhea" id="RHEA:43756"/>
        <dbReference type="Rhea" id="RHEA-COMP:10676"/>
        <dbReference type="Rhea" id="RHEA-COMP:10677"/>
        <dbReference type="ChEBI" id="CHEBI:15378"/>
        <dbReference type="ChEBI" id="CHEBI:57287"/>
        <dbReference type="ChEBI" id="CHEBI:57288"/>
        <dbReference type="ChEBI" id="CHEBI:64718"/>
        <dbReference type="ChEBI" id="CHEBI:83683"/>
        <dbReference type="EC" id="2.3.1.266"/>
    </reaction>
</comment>
<dbReference type="InterPro" id="IPR006464">
    <property type="entry name" value="AcTrfase_RimI/Ard1"/>
</dbReference>
<dbReference type="EMBL" id="CP025781">
    <property type="protein sequence ID" value="QBC44743.1"/>
    <property type="molecule type" value="Genomic_DNA"/>
</dbReference>
<dbReference type="InterPro" id="IPR050680">
    <property type="entry name" value="YpeA/RimI_acetyltransf"/>
</dbReference>
<evidence type="ECO:0000256" key="4">
    <source>
        <dbReference type="ARBA" id="ARBA00023315"/>
    </source>
</evidence>
<evidence type="ECO:0000259" key="6">
    <source>
        <dbReference type="PROSITE" id="PS51186"/>
    </source>
</evidence>
<dbReference type="EC" id="2.3.1.266" evidence="5"/>
<reference evidence="7 8" key="1">
    <citation type="submission" date="2018-01" db="EMBL/GenBank/DDBJ databases">
        <title>Genome sequence of Iodobacter sp. strain PCH194 isolated from Indian Trans-Himalaya.</title>
        <authorList>
            <person name="Kumar V."/>
            <person name="Thakur V."/>
            <person name="Kumar S."/>
            <person name="Singh D."/>
        </authorList>
    </citation>
    <scope>NUCLEOTIDE SEQUENCE [LARGE SCALE GENOMIC DNA]</scope>
    <source>
        <strain evidence="7 8">PCH194</strain>
    </source>
</reference>
<protein>
    <recommendedName>
        <fullName evidence="5">[Ribosomal protein bS18]-alanine N-acetyltransferase</fullName>
        <ecNumber evidence="5">2.3.1.266</ecNumber>
    </recommendedName>
</protein>
<accession>A0A7G3GCU8</accession>
<dbReference type="Proteomes" id="UP000515917">
    <property type="component" value="Chromosome"/>
</dbReference>
<dbReference type="InterPro" id="IPR000182">
    <property type="entry name" value="GNAT_dom"/>
</dbReference>
<evidence type="ECO:0000256" key="2">
    <source>
        <dbReference type="ARBA" id="ARBA00022490"/>
    </source>
</evidence>
<dbReference type="GO" id="GO:0008999">
    <property type="term" value="F:protein-N-terminal-alanine acetyltransferase activity"/>
    <property type="evidence" value="ECO:0007669"/>
    <property type="project" value="UniProtKB-EC"/>
</dbReference>
<comment type="subcellular location">
    <subcellularLocation>
        <location evidence="5">Cytoplasm</location>
    </subcellularLocation>
</comment>
<dbReference type="PANTHER" id="PTHR43420">
    <property type="entry name" value="ACETYLTRANSFERASE"/>
    <property type="match status" value="1"/>
</dbReference>
<keyword evidence="8" id="KW-1185">Reference proteome</keyword>
<comment type="function">
    <text evidence="5">Acetylates the N-terminal alanine of ribosomal protein bS18.</text>
</comment>
<evidence type="ECO:0000313" key="8">
    <source>
        <dbReference type="Proteomes" id="UP000515917"/>
    </source>
</evidence>
<proteinExistence type="inferred from homology"/>
<sequence length="150" mass="16583">MKQVRQLDERDIQALMQLDAATNSHPWADSHWQHSLKADVCLGIDDDKGLAAFAIAMRMADEAELLLIAVRPALQGQGLGQNIFNSLVKQLYAVGAQSLFLEVRQSNRRARDFYEKAGFAETGIRPAYYPAASGSGREDALIFAMMMGTH</sequence>
<dbReference type="RefSeq" id="WP_130107265.1">
    <property type="nucleotide sequence ID" value="NZ_CP025781.1"/>
</dbReference>
<organism evidence="7 8">
    <name type="scientific">Iodobacter fluviatilis</name>
    <dbReference type="NCBI Taxonomy" id="537"/>
    <lineage>
        <taxon>Bacteria</taxon>
        <taxon>Pseudomonadati</taxon>
        <taxon>Pseudomonadota</taxon>
        <taxon>Betaproteobacteria</taxon>
        <taxon>Neisseriales</taxon>
        <taxon>Chitinibacteraceae</taxon>
        <taxon>Iodobacter</taxon>
    </lineage>
</organism>
<keyword evidence="4" id="KW-0012">Acyltransferase</keyword>
<dbReference type="NCBIfam" id="TIGR01575">
    <property type="entry name" value="rimI"/>
    <property type="match status" value="1"/>
</dbReference>
<dbReference type="PROSITE" id="PS51186">
    <property type="entry name" value="GNAT"/>
    <property type="match status" value="1"/>
</dbReference>
<keyword evidence="3 7" id="KW-0808">Transferase</keyword>
<dbReference type="Gene3D" id="3.40.630.30">
    <property type="match status" value="1"/>
</dbReference>
<comment type="similarity">
    <text evidence="1 5">Belongs to the acetyltransferase family. RimI subfamily.</text>
</comment>
<dbReference type="GO" id="GO:0005737">
    <property type="term" value="C:cytoplasm"/>
    <property type="evidence" value="ECO:0007669"/>
    <property type="project" value="UniProtKB-SubCell"/>
</dbReference>
<dbReference type="Pfam" id="PF00583">
    <property type="entry name" value="Acetyltransf_1"/>
    <property type="match status" value="1"/>
</dbReference>
<dbReference type="InterPro" id="IPR016181">
    <property type="entry name" value="Acyl_CoA_acyltransferase"/>
</dbReference>
<evidence type="ECO:0000313" key="7">
    <source>
        <dbReference type="EMBL" id="QBC44743.1"/>
    </source>
</evidence>
<dbReference type="AlphaFoldDB" id="A0A7G3GCU8"/>
<name>A0A7G3GCU8_9NEIS</name>
<keyword evidence="2 5" id="KW-0963">Cytoplasm</keyword>
<evidence type="ECO:0000256" key="3">
    <source>
        <dbReference type="ARBA" id="ARBA00022679"/>
    </source>
</evidence>
<evidence type="ECO:0000256" key="1">
    <source>
        <dbReference type="ARBA" id="ARBA00005395"/>
    </source>
</evidence>
<gene>
    <name evidence="7" type="primary">rimI</name>
    <name evidence="7" type="ORF">C1H71_15180</name>
</gene>